<keyword evidence="4 8" id="KW-0297">G-protein coupled receptor</keyword>
<protein>
    <recommendedName>
        <fullName evidence="10">G-protein coupled receptors family 1 profile domain-containing protein</fullName>
    </recommendedName>
</protein>
<dbReference type="Gene3D" id="1.20.1070.10">
    <property type="entry name" value="Rhodopsin 7-helix transmembrane proteins"/>
    <property type="match status" value="2"/>
</dbReference>
<feature type="transmembrane region" description="Helical" evidence="9">
    <location>
        <begin position="120"/>
        <end position="141"/>
    </location>
</feature>
<dbReference type="Proteomes" id="UP000245119">
    <property type="component" value="Linkage Group LG2"/>
</dbReference>
<evidence type="ECO:0000256" key="7">
    <source>
        <dbReference type="ARBA" id="ARBA00023224"/>
    </source>
</evidence>
<dbReference type="GO" id="GO:0004930">
    <property type="term" value="F:G protein-coupled receptor activity"/>
    <property type="evidence" value="ECO:0007669"/>
    <property type="project" value="UniProtKB-KW"/>
</dbReference>
<dbReference type="PROSITE" id="PS00237">
    <property type="entry name" value="G_PROTEIN_RECEP_F1_1"/>
    <property type="match status" value="1"/>
</dbReference>
<dbReference type="InterPro" id="IPR017452">
    <property type="entry name" value="GPCR_Rhodpsn_7TM"/>
</dbReference>
<proteinExistence type="inferred from homology"/>
<feature type="domain" description="G-protein coupled receptors family 1 profile" evidence="10">
    <location>
        <begin position="23"/>
        <end position="236"/>
    </location>
</feature>
<evidence type="ECO:0000256" key="1">
    <source>
        <dbReference type="ARBA" id="ARBA00004141"/>
    </source>
</evidence>
<evidence type="ECO:0000256" key="5">
    <source>
        <dbReference type="ARBA" id="ARBA00023136"/>
    </source>
</evidence>
<feature type="transmembrane region" description="Helical" evidence="9">
    <location>
        <begin position="42"/>
        <end position="61"/>
    </location>
</feature>
<accession>A0A2T7PRT8</accession>
<gene>
    <name evidence="11" type="ORF">C0Q70_03114</name>
</gene>
<comment type="subcellular location">
    <subcellularLocation>
        <location evidence="1">Membrane</location>
        <topology evidence="1">Multi-pass membrane protein</topology>
    </subcellularLocation>
</comment>
<feature type="transmembrane region" description="Helical" evidence="9">
    <location>
        <begin position="181"/>
        <end position="203"/>
    </location>
</feature>
<keyword evidence="7 8" id="KW-0807">Transducer</keyword>
<sequence>MQTQSPLLSWEEGEGRKRKSKTKRQINLFTILKMKPFTSPSIYVAALAISDNLCLIAKTFLLQLTKEDVNVGPAGCKTLYYMGNVFSIFSNWILVLMTVERFLAIRFPLKIGALCTRRRSMMTLVLLFVCVMALNIIYPVAAKDQINGNDWICIFGKDGGSRKTASGQAAEKVRQQRQITIMLFVLCVVFVVLTLPNSVFFVYQRYWDYSVSTYETAKYLFVKQIIFLLSDMPHAINFFVYFISTKKFRDRFLDTICCRLSRTRHVSSFTHTAHSQLSETGSIYVTGTSNNGVIPMHVRNGSRL</sequence>
<dbReference type="OrthoDB" id="9990906at2759"/>
<dbReference type="EMBL" id="PZQS01000002">
    <property type="protein sequence ID" value="PVD36141.1"/>
    <property type="molecule type" value="Genomic_DNA"/>
</dbReference>
<dbReference type="AlphaFoldDB" id="A0A2T7PRT8"/>
<organism evidence="11 12">
    <name type="scientific">Pomacea canaliculata</name>
    <name type="common">Golden apple snail</name>
    <dbReference type="NCBI Taxonomy" id="400727"/>
    <lineage>
        <taxon>Eukaryota</taxon>
        <taxon>Metazoa</taxon>
        <taxon>Spiralia</taxon>
        <taxon>Lophotrochozoa</taxon>
        <taxon>Mollusca</taxon>
        <taxon>Gastropoda</taxon>
        <taxon>Caenogastropoda</taxon>
        <taxon>Architaenioglossa</taxon>
        <taxon>Ampullarioidea</taxon>
        <taxon>Ampullariidae</taxon>
        <taxon>Pomacea</taxon>
    </lineage>
</organism>
<evidence type="ECO:0000313" key="11">
    <source>
        <dbReference type="EMBL" id="PVD36141.1"/>
    </source>
</evidence>
<dbReference type="SUPFAM" id="SSF81321">
    <property type="entry name" value="Family A G protein-coupled receptor-like"/>
    <property type="match status" value="1"/>
</dbReference>
<feature type="transmembrane region" description="Helical" evidence="9">
    <location>
        <begin position="81"/>
        <end position="99"/>
    </location>
</feature>
<keyword evidence="6 8" id="KW-0675">Receptor</keyword>
<dbReference type="Pfam" id="PF00001">
    <property type="entry name" value="7tm_1"/>
    <property type="match status" value="1"/>
</dbReference>
<comment type="similarity">
    <text evidence="8">Belongs to the G-protein coupled receptor 1 family.</text>
</comment>
<evidence type="ECO:0000259" key="10">
    <source>
        <dbReference type="PROSITE" id="PS50262"/>
    </source>
</evidence>
<evidence type="ECO:0000256" key="4">
    <source>
        <dbReference type="ARBA" id="ARBA00023040"/>
    </source>
</evidence>
<keyword evidence="3 9" id="KW-1133">Transmembrane helix</keyword>
<keyword evidence="12" id="KW-1185">Reference proteome</keyword>
<reference evidence="11 12" key="1">
    <citation type="submission" date="2018-04" db="EMBL/GenBank/DDBJ databases">
        <title>The genome of golden apple snail Pomacea canaliculata provides insight into stress tolerance and invasive adaptation.</title>
        <authorList>
            <person name="Liu C."/>
            <person name="Liu B."/>
            <person name="Ren Y."/>
            <person name="Zhang Y."/>
            <person name="Wang H."/>
            <person name="Li S."/>
            <person name="Jiang F."/>
            <person name="Yin L."/>
            <person name="Zhang G."/>
            <person name="Qian W."/>
            <person name="Fan W."/>
        </authorList>
    </citation>
    <scope>NUCLEOTIDE SEQUENCE [LARGE SCALE GENOMIC DNA]</scope>
    <source>
        <strain evidence="11">SZHN2017</strain>
        <tissue evidence="11">Muscle</tissue>
    </source>
</reference>
<keyword evidence="2 8" id="KW-0812">Transmembrane</keyword>
<feature type="transmembrane region" description="Helical" evidence="9">
    <location>
        <begin position="224"/>
        <end position="243"/>
    </location>
</feature>
<evidence type="ECO:0000256" key="8">
    <source>
        <dbReference type="RuleBase" id="RU000688"/>
    </source>
</evidence>
<dbReference type="GO" id="GO:0005886">
    <property type="term" value="C:plasma membrane"/>
    <property type="evidence" value="ECO:0007669"/>
    <property type="project" value="TreeGrafter"/>
</dbReference>
<keyword evidence="5 9" id="KW-0472">Membrane</keyword>
<dbReference type="PRINTS" id="PR00237">
    <property type="entry name" value="GPCRRHODOPSN"/>
</dbReference>
<dbReference type="InterPro" id="IPR000276">
    <property type="entry name" value="GPCR_Rhodpsn"/>
</dbReference>
<evidence type="ECO:0000256" key="6">
    <source>
        <dbReference type="ARBA" id="ARBA00023170"/>
    </source>
</evidence>
<comment type="caution">
    <text evidence="11">The sequence shown here is derived from an EMBL/GenBank/DDBJ whole genome shotgun (WGS) entry which is preliminary data.</text>
</comment>
<evidence type="ECO:0000256" key="9">
    <source>
        <dbReference type="SAM" id="Phobius"/>
    </source>
</evidence>
<name>A0A2T7PRT8_POMCA</name>
<evidence type="ECO:0000256" key="3">
    <source>
        <dbReference type="ARBA" id="ARBA00022989"/>
    </source>
</evidence>
<dbReference type="PANTHER" id="PTHR24243">
    <property type="entry name" value="G-PROTEIN COUPLED RECEPTOR"/>
    <property type="match status" value="1"/>
</dbReference>
<dbReference type="PROSITE" id="PS50262">
    <property type="entry name" value="G_PROTEIN_RECEP_F1_2"/>
    <property type="match status" value="1"/>
</dbReference>
<evidence type="ECO:0000256" key="2">
    <source>
        <dbReference type="ARBA" id="ARBA00022692"/>
    </source>
</evidence>
<evidence type="ECO:0000313" key="12">
    <source>
        <dbReference type="Proteomes" id="UP000245119"/>
    </source>
</evidence>
<dbReference type="PANTHER" id="PTHR24243:SF230">
    <property type="entry name" value="G-PROTEIN COUPLED RECEPTORS FAMILY 1 PROFILE DOMAIN-CONTAINING PROTEIN"/>
    <property type="match status" value="1"/>
</dbReference>